<name>A0ABR7LW99_9ACTN</name>
<evidence type="ECO:0008006" key="5">
    <source>
        <dbReference type="Google" id="ProtNLM"/>
    </source>
</evidence>
<feature type="region of interest" description="Disordered" evidence="1">
    <location>
        <begin position="160"/>
        <end position="226"/>
    </location>
</feature>
<keyword evidence="2" id="KW-0472">Membrane</keyword>
<evidence type="ECO:0000313" key="3">
    <source>
        <dbReference type="EMBL" id="MBC6469130.1"/>
    </source>
</evidence>
<comment type="caution">
    <text evidence="3">The sequence shown here is derived from an EMBL/GenBank/DDBJ whole genome shotgun (WGS) entry which is preliminary data.</text>
</comment>
<dbReference type="Proteomes" id="UP000805614">
    <property type="component" value="Unassembled WGS sequence"/>
</dbReference>
<keyword evidence="2" id="KW-0812">Transmembrane</keyword>
<proteinExistence type="predicted"/>
<evidence type="ECO:0000256" key="1">
    <source>
        <dbReference type="SAM" id="MobiDB-lite"/>
    </source>
</evidence>
<evidence type="ECO:0000313" key="4">
    <source>
        <dbReference type="Proteomes" id="UP000805614"/>
    </source>
</evidence>
<protein>
    <recommendedName>
        <fullName evidence="5">Secreted protein</fullName>
    </recommendedName>
</protein>
<feature type="transmembrane region" description="Helical" evidence="2">
    <location>
        <begin position="77"/>
        <end position="95"/>
    </location>
</feature>
<reference evidence="3 4" key="1">
    <citation type="submission" date="2020-06" db="EMBL/GenBank/DDBJ databases">
        <title>Actinomadura xiongansis sp. nov., isolated from soil of Baiyangdian.</title>
        <authorList>
            <person name="Zhang X."/>
        </authorList>
    </citation>
    <scope>NUCLEOTIDE SEQUENCE [LARGE SCALE GENOMIC DNA]</scope>
    <source>
        <strain evidence="3 4">HBUM206468</strain>
    </source>
</reference>
<feature type="transmembrane region" description="Helical" evidence="2">
    <location>
        <begin position="53"/>
        <end position="72"/>
    </location>
</feature>
<sequence length="226" mass="24111">MAGKLRVPRSRGAFSGLLLLLLGLWGGLIPFVGPYFDFAYTPDKAWVYTSDRLWLSILPAAATGLGGLILLLSANRVVAMFGAWIAALGGVWFVVGGPLSALWTENGTVATGTPVGDEAKQVAEQLAFFSGAGALIVFFAALALGRLAVVAVRDARLAEEQATVPPHEESTRPPIGETQPLPRRYARRPQPDTDTGPDHAPRRDNAPHHGDQMVAPYQAHPRTPGM</sequence>
<evidence type="ECO:0000256" key="2">
    <source>
        <dbReference type="SAM" id="Phobius"/>
    </source>
</evidence>
<gene>
    <name evidence="3" type="ORF">HKK74_27075</name>
</gene>
<accession>A0ABR7LW99</accession>
<feature type="compositionally biased region" description="Basic and acidic residues" evidence="1">
    <location>
        <begin position="196"/>
        <end position="211"/>
    </location>
</feature>
<feature type="transmembrane region" description="Helical" evidence="2">
    <location>
        <begin position="126"/>
        <end position="149"/>
    </location>
</feature>
<keyword evidence="2" id="KW-1133">Transmembrane helix</keyword>
<keyword evidence="4" id="KW-1185">Reference proteome</keyword>
<dbReference type="RefSeq" id="WP_187246181.1">
    <property type="nucleotide sequence ID" value="NZ_BAAAOK010000015.1"/>
</dbReference>
<dbReference type="EMBL" id="JABVEC010000024">
    <property type="protein sequence ID" value="MBC6469130.1"/>
    <property type="molecule type" value="Genomic_DNA"/>
</dbReference>
<feature type="transmembrane region" description="Helical" evidence="2">
    <location>
        <begin position="12"/>
        <end position="33"/>
    </location>
</feature>
<organism evidence="3 4">
    <name type="scientific">Actinomadura alba</name>
    <dbReference type="NCBI Taxonomy" id="406431"/>
    <lineage>
        <taxon>Bacteria</taxon>
        <taxon>Bacillati</taxon>
        <taxon>Actinomycetota</taxon>
        <taxon>Actinomycetes</taxon>
        <taxon>Streptosporangiales</taxon>
        <taxon>Thermomonosporaceae</taxon>
        <taxon>Actinomadura</taxon>
    </lineage>
</organism>